<dbReference type="EMBL" id="CADIKI010000005">
    <property type="protein sequence ID" value="CAB3787477.1"/>
    <property type="molecule type" value="Genomic_DNA"/>
</dbReference>
<dbReference type="InterPro" id="IPR051781">
    <property type="entry name" value="Metallo-dep_Hydrolase"/>
</dbReference>
<dbReference type="PANTHER" id="PTHR43135">
    <property type="entry name" value="ALPHA-D-RIBOSE 1-METHYLPHOSPHONATE 5-TRIPHOSPHATE DIPHOSPHATASE"/>
    <property type="match status" value="1"/>
</dbReference>
<evidence type="ECO:0000259" key="1">
    <source>
        <dbReference type="Pfam" id="PF01979"/>
    </source>
</evidence>
<dbReference type="InterPro" id="IPR011059">
    <property type="entry name" value="Metal-dep_hydrolase_composite"/>
</dbReference>
<dbReference type="InterPro" id="IPR006680">
    <property type="entry name" value="Amidohydro-rel"/>
</dbReference>
<feature type="domain" description="Amidohydrolase-related" evidence="1">
    <location>
        <begin position="9"/>
        <end position="83"/>
    </location>
</feature>
<dbReference type="InterPro" id="IPR032466">
    <property type="entry name" value="Metal_Hydrolase"/>
</dbReference>
<reference evidence="2 3" key="1">
    <citation type="submission" date="2020-04" db="EMBL/GenBank/DDBJ databases">
        <authorList>
            <person name="De Canck E."/>
        </authorList>
    </citation>
    <scope>NUCLEOTIDE SEQUENCE [LARGE SCALE GENOMIC DNA]</scope>
    <source>
        <strain evidence="2 3">LMG 27177</strain>
    </source>
</reference>
<dbReference type="SUPFAM" id="SSF51556">
    <property type="entry name" value="Metallo-dependent hydrolases"/>
    <property type="match status" value="1"/>
</dbReference>
<dbReference type="Proteomes" id="UP000494252">
    <property type="component" value="Unassembled WGS sequence"/>
</dbReference>
<name>A0A6J5FYZ2_9BURK</name>
<evidence type="ECO:0000313" key="3">
    <source>
        <dbReference type="Proteomes" id="UP000494252"/>
    </source>
</evidence>
<evidence type="ECO:0000313" key="2">
    <source>
        <dbReference type="EMBL" id="CAB3787477.1"/>
    </source>
</evidence>
<dbReference type="GO" id="GO:0016810">
    <property type="term" value="F:hydrolase activity, acting on carbon-nitrogen (but not peptide) bonds"/>
    <property type="evidence" value="ECO:0007669"/>
    <property type="project" value="InterPro"/>
</dbReference>
<sequence>MVVDCHGMVMMPGMIDIHWHSLLASLPIQAILQSDMAFVHLAASAEAERTLLRGFTTVRDAGGPAFALKQAVDAGLISGPRIYPSGDSGIRKAAYALQHCYAAGL</sequence>
<organism evidence="2 3">
    <name type="scientific">Paraburkholderia fynbosensis</name>
    <dbReference type="NCBI Taxonomy" id="1200993"/>
    <lineage>
        <taxon>Bacteria</taxon>
        <taxon>Pseudomonadati</taxon>
        <taxon>Pseudomonadota</taxon>
        <taxon>Betaproteobacteria</taxon>
        <taxon>Burkholderiales</taxon>
        <taxon>Burkholderiaceae</taxon>
        <taxon>Paraburkholderia</taxon>
    </lineage>
</organism>
<gene>
    <name evidence="2" type="ORF">LMG27177_02227</name>
</gene>
<protein>
    <recommendedName>
        <fullName evidence="1">Amidohydrolase-related domain-containing protein</fullName>
    </recommendedName>
</protein>
<dbReference type="Pfam" id="PF01979">
    <property type="entry name" value="Amidohydro_1"/>
    <property type="match status" value="1"/>
</dbReference>
<dbReference type="PANTHER" id="PTHR43135:SF3">
    <property type="entry name" value="ALPHA-D-RIBOSE 1-METHYLPHOSPHONATE 5-TRIPHOSPHATE DIPHOSPHATASE"/>
    <property type="match status" value="1"/>
</dbReference>
<dbReference type="RefSeq" id="WP_246290833.1">
    <property type="nucleotide sequence ID" value="NZ_CADIKI010000005.1"/>
</dbReference>
<keyword evidence="3" id="KW-1185">Reference proteome</keyword>
<dbReference type="AlphaFoldDB" id="A0A6J5FYZ2"/>
<accession>A0A6J5FYZ2</accession>
<dbReference type="Gene3D" id="2.30.40.10">
    <property type="entry name" value="Urease, subunit C, domain 1"/>
    <property type="match status" value="1"/>
</dbReference>
<dbReference type="Gene3D" id="3.20.20.140">
    <property type="entry name" value="Metal-dependent hydrolases"/>
    <property type="match status" value="1"/>
</dbReference>
<proteinExistence type="predicted"/>